<evidence type="ECO:0000256" key="6">
    <source>
        <dbReference type="SAM" id="Phobius"/>
    </source>
</evidence>
<proteinExistence type="predicted"/>
<reference evidence="8 9" key="1">
    <citation type="submission" date="2018-11" db="EMBL/GenBank/DDBJ databases">
        <title>Sequencing the genomes of 1000 actinobacteria strains.</title>
        <authorList>
            <person name="Klenk H.-P."/>
        </authorList>
    </citation>
    <scope>NUCLEOTIDE SEQUENCE [LARGE SCALE GENOMIC DNA]</scope>
    <source>
        <strain evidence="8 9">DSM 14012</strain>
    </source>
</reference>
<evidence type="ECO:0000259" key="7">
    <source>
        <dbReference type="Pfam" id="PF00482"/>
    </source>
</evidence>
<dbReference type="EMBL" id="RKHL01000001">
    <property type="protein sequence ID" value="ROR81391.1"/>
    <property type="molecule type" value="Genomic_DNA"/>
</dbReference>
<keyword evidence="5 6" id="KW-0472">Membrane</keyword>
<evidence type="ECO:0000256" key="2">
    <source>
        <dbReference type="ARBA" id="ARBA00022475"/>
    </source>
</evidence>
<sequence length="312" mass="33114">MSADGAWALSLGAILGVGLWALAMLLPALGRPRLADRIAPYVADLSSDARSQAARRSTDPLPVLGTLLVPVLRAVRWSLGLVGADQELVIRRLGQAGGPTLERYRLLQLLWGLGGFAVAAALAVFSFSNGRLPLPFAAPLPAVGAVAGIVLRDQLLALAASRRLARIEEELPTVLEFLSLSLAAGEAITDATDRVARIGSSGELGREFRRVMAEVSTGIPFATALRQFEARLAMPMLSRCVDQILGALERGTPVAAVLLDHAHDGRDTAKRRLLESAGKKEVAMLVPLVFLILPLSIIIAVFPGVFVLRTGF</sequence>
<gene>
    <name evidence="8" type="ORF">EDD42_1449</name>
</gene>
<evidence type="ECO:0000256" key="4">
    <source>
        <dbReference type="ARBA" id="ARBA00022989"/>
    </source>
</evidence>
<feature type="transmembrane region" description="Helical" evidence="6">
    <location>
        <begin position="109"/>
        <end position="128"/>
    </location>
</feature>
<name>A0A3N2C1K6_9MICO</name>
<evidence type="ECO:0000256" key="1">
    <source>
        <dbReference type="ARBA" id="ARBA00004651"/>
    </source>
</evidence>
<keyword evidence="2" id="KW-1003">Cell membrane</keyword>
<evidence type="ECO:0000313" key="8">
    <source>
        <dbReference type="EMBL" id="ROR81391.1"/>
    </source>
</evidence>
<dbReference type="InterPro" id="IPR018076">
    <property type="entry name" value="T2SS_GspF_dom"/>
</dbReference>
<dbReference type="PANTHER" id="PTHR35007">
    <property type="entry name" value="INTEGRAL MEMBRANE PROTEIN-RELATED"/>
    <property type="match status" value="1"/>
</dbReference>
<evidence type="ECO:0000313" key="9">
    <source>
        <dbReference type="Proteomes" id="UP000266915"/>
    </source>
</evidence>
<comment type="caution">
    <text evidence="8">The sequence shown here is derived from an EMBL/GenBank/DDBJ whole genome shotgun (WGS) entry which is preliminary data.</text>
</comment>
<dbReference type="GO" id="GO:0005886">
    <property type="term" value="C:plasma membrane"/>
    <property type="evidence" value="ECO:0007669"/>
    <property type="project" value="UniProtKB-SubCell"/>
</dbReference>
<dbReference type="Pfam" id="PF00482">
    <property type="entry name" value="T2SSF"/>
    <property type="match status" value="1"/>
</dbReference>
<dbReference type="PANTHER" id="PTHR35007:SF4">
    <property type="entry name" value="CONSERVED TRANSMEMBRANE PROTEIN-RELATED"/>
    <property type="match status" value="1"/>
</dbReference>
<dbReference type="Proteomes" id="UP000266915">
    <property type="component" value="Unassembled WGS sequence"/>
</dbReference>
<feature type="transmembrane region" description="Helical" evidence="6">
    <location>
        <begin position="6"/>
        <end position="29"/>
    </location>
</feature>
<comment type="subcellular location">
    <subcellularLocation>
        <location evidence="1">Cell membrane</location>
        <topology evidence="1">Multi-pass membrane protein</topology>
    </subcellularLocation>
</comment>
<evidence type="ECO:0000256" key="5">
    <source>
        <dbReference type="ARBA" id="ARBA00023136"/>
    </source>
</evidence>
<feature type="transmembrane region" description="Helical" evidence="6">
    <location>
        <begin position="282"/>
        <end position="308"/>
    </location>
</feature>
<dbReference type="AlphaFoldDB" id="A0A3N2C1K6"/>
<dbReference type="Gene3D" id="1.20.81.30">
    <property type="entry name" value="Type II secretion system (T2SS), domain F"/>
    <property type="match status" value="1"/>
</dbReference>
<dbReference type="RefSeq" id="WP_085510564.1">
    <property type="nucleotide sequence ID" value="NZ_FXAP01000001.1"/>
</dbReference>
<keyword evidence="4 6" id="KW-1133">Transmembrane helix</keyword>
<accession>A0A3N2C1K6</accession>
<keyword evidence="3 6" id="KW-0812">Transmembrane</keyword>
<dbReference type="InterPro" id="IPR042094">
    <property type="entry name" value="T2SS_GspF_sf"/>
</dbReference>
<protein>
    <submittedName>
        <fullName evidence="8">Tight adherence protein C</fullName>
    </submittedName>
</protein>
<feature type="domain" description="Type II secretion system protein GspF" evidence="7">
    <location>
        <begin position="175"/>
        <end position="300"/>
    </location>
</feature>
<evidence type="ECO:0000256" key="3">
    <source>
        <dbReference type="ARBA" id="ARBA00022692"/>
    </source>
</evidence>
<organism evidence="8 9">
    <name type="scientific">Plantibacter flavus</name>
    <dbReference type="NCBI Taxonomy" id="150123"/>
    <lineage>
        <taxon>Bacteria</taxon>
        <taxon>Bacillati</taxon>
        <taxon>Actinomycetota</taxon>
        <taxon>Actinomycetes</taxon>
        <taxon>Micrococcales</taxon>
        <taxon>Microbacteriaceae</taxon>
        <taxon>Plantibacter</taxon>
    </lineage>
</organism>
<keyword evidence="9" id="KW-1185">Reference proteome</keyword>